<sequence length="85" mass="9307">MSARAAFSTGAAQGILGEAIALQLASDQGEFSIVVPDIRAKEVQLECAEKNVKEKGLGWKAFYVTGNVSVEQNVKERSRQVRRRI</sequence>
<dbReference type="EMBL" id="JASBNA010000004">
    <property type="protein sequence ID" value="KAK7692418.1"/>
    <property type="molecule type" value="Genomic_DNA"/>
</dbReference>
<protein>
    <submittedName>
        <fullName evidence="1">Uncharacterized protein</fullName>
    </submittedName>
</protein>
<accession>A0AAW0GQC2</accession>
<name>A0AAW0GQC2_9APHY</name>
<dbReference type="Proteomes" id="UP001385951">
    <property type="component" value="Unassembled WGS sequence"/>
</dbReference>
<dbReference type="AlphaFoldDB" id="A0AAW0GQC2"/>
<dbReference type="Gene3D" id="3.40.50.720">
    <property type="entry name" value="NAD(P)-binding Rossmann-like Domain"/>
    <property type="match status" value="1"/>
</dbReference>
<comment type="caution">
    <text evidence="1">The sequence shown here is derived from an EMBL/GenBank/DDBJ whole genome shotgun (WGS) entry which is preliminary data.</text>
</comment>
<gene>
    <name evidence="1" type="ORF">QCA50_004043</name>
</gene>
<reference evidence="1 2" key="1">
    <citation type="submission" date="2022-09" db="EMBL/GenBank/DDBJ databases">
        <authorList>
            <person name="Palmer J.M."/>
        </authorList>
    </citation>
    <scope>NUCLEOTIDE SEQUENCE [LARGE SCALE GENOMIC DNA]</scope>
    <source>
        <strain evidence="1 2">DSM 7382</strain>
    </source>
</reference>
<proteinExistence type="predicted"/>
<keyword evidence="2" id="KW-1185">Reference proteome</keyword>
<evidence type="ECO:0000313" key="1">
    <source>
        <dbReference type="EMBL" id="KAK7692418.1"/>
    </source>
</evidence>
<organism evidence="1 2">
    <name type="scientific">Cerrena zonata</name>
    <dbReference type="NCBI Taxonomy" id="2478898"/>
    <lineage>
        <taxon>Eukaryota</taxon>
        <taxon>Fungi</taxon>
        <taxon>Dikarya</taxon>
        <taxon>Basidiomycota</taxon>
        <taxon>Agaricomycotina</taxon>
        <taxon>Agaricomycetes</taxon>
        <taxon>Polyporales</taxon>
        <taxon>Cerrenaceae</taxon>
        <taxon>Cerrena</taxon>
    </lineage>
</organism>
<evidence type="ECO:0000313" key="2">
    <source>
        <dbReference type="Proteomes" id="UP001385951"/>
    </source>
</evidence>